<dbReference type="RefSeq" id="WP_111903840.1">
    <property type="nucleotide sequence ID" value="NZ_QLNP01000074.1"/>
</dbReference>
<gene>
    <name evidence="2" type="ORF">DBZ45_10440</name>
</gene>
<protein>
    <submittedName>
        <fullName evidence="2">Uncharacterized protein</fullName>
    </submittedName>
</protein>
<accession>A0A328HIF8</accession>
<keyword evidence="1" id="KW-0812">Transmembrane</keyword>
<evidence type="ECO:0000313" key="3">
    <source>
        <dbReference type="Proteomes" id="UP000249166"/>
    </source>
</evidence>
<dbReference type="Proteomes" id="UP000249166">
    <property type="component" value="Unassembled WGS sequence"/>
</dbReference>
<dbReference type="AlphaFoldDB" id="A0A328HIF8"/>
<evidence type="ECO:0000313" key="2">
    <source>
        <dbReference type="EMBL" id="RAM37235.1"/>
    </source>
</evidence>
<reference evidence="2 3" key="1">
    <citation type="submission" date="2018-04" db="EMBL/GenBank/DDBJ databases">
        <title>Bacteria isolated from cave deposits of Manipur.</title>
        <authorList>
            <person name="Sahoo D."/>
            <person name="Sarangthem I."/>
            <person name="Nandeibam J."/>
        </authorList>
    </citation>
    <scope>NUCLEOTIDE SEQUENCE [LARGE SCALE GENOMIC DNA]</scope>
    <source>
        <strain evidence="3">mrc11</strain>
    </source>
</reference>
<name>A0A328HIF8_ARTGO</name>
<keyword evidence="1" id="KW-0472">Membrane</keyword>
<proteinExistence type="predicted"/>
<dbReference type="OrthoDB" id="4955117at2"/>
<evidence type="ECO:0000256" key="1">
    <source>
        <dbReference type="SAM" id="Phobius"/>
    </source>
</evidence>
<sequence>MASPYPQDGEEAVAPVEGGFTNQPGLTGNVQNVILTALLVFSISLITFVTIWVNHEEALRNPPAASSAGKDTSVTDWISAVGGAVGAVGTAGALWLGAVTFRRQVKDQHRSQASAVTVGCVRTVNFDEIGDRSVNYRYFIQNNSPLAIYNVLLYAGPHDLRTSSRQEVLVPGGEIEFHRSTSDFMAFAKFVDSAGVCWKRHGDGTLIEIQPVNGPWLTD</sequence>
<dbReference type="EMBL" id="QLNP01000074">
    <property type="protein sequence ID" value="RAM37235.1"/>
    <property type="molecule type" value="Genomic_DNA"/>
</dbReference>
<feature type="transmembrane region" description="Helical" evidence="1">
    <location>
        <begin position="33"/>
        <end position="53"/>
    </location>
</feature>
<comment type="caution">
    <text evidence="2">The sequence shown here is derived from an EMBL/GenBank/DDBJ whole genome shotgun (WGS) entry which is preliminary data.</text>
</comment>
<feature type="transmembrane region" description="Helical" evidence="1">
    <location>
        <begin position="77"/>
        <end position="101"/>
    </location>
</feature>
<organism evidence="2 3">
    <name type="scientific">Arthrobacter globiformis</name>
    <dbReference type="NCBI Taxonomy" id="1665"/>
    <lineage>
        <taxon>Bacteria</taxon>
        <taxon>Bacillati</taxon>
        <taxon>Actinomycetota</taxon>
        <taxon>Actinomycetes</taxon>
        <taxon>Micrococcales</taxon>
        <taxon>Micrococcaceae</taxon>
        <taxon>Arthrobacter</taxon>
    </lineage>
</organism>
<keyword evidence="1" id="KW-1133">Transmembrane helix</keyword>